<dbReference type="Pfam" id="PF23679">
    <property type="entry name" value="UPA-FIIND"/>
    <property type="match status" value="1"/>
</dbReference>
<feature type="domain" description="FIIND" evidence="7">
    <location>
        <begin position="1"/>
        <end position="265"/>
    </location>
</feature>
<name>A0AAV1QLM3_SCOSC</name>
<keyword evidence="9" id="KW-1185">Reference proteome</keyword>
<evidence type="ECO:0000259" key="6">
    <source>
        <dbReference type="PROSITE" id="PS50209"/>
    </source>
</evidence>
<organism evidence="8 9">
    <name type="scientific">Scomber scombrus</name>
    <name type="common">Atlantic mackerel</name>
    <name type="synonym">Scomber vernalis</name>
    <dbReference type="NCBI Taxonomy" id="13677"/>
    <lineage>
        <taxon>Eukaryota</taxon>
        <taxon>Metazoa</taxon>
        <taxon>Chordata</taxon>
        <taxon>Craniata</taxon>
        <taxon>Vertebrata</taxon>
        <taxon>Euteleostomi</taxon>
        <taxon>Actinopterygii</taxon>
        <taxon>Neopterygii</taxon>
        <taxon>Teleostei</taxon>
        <taxon>Neoteleostei</taxon>
        <taxon>Acanthomorphata</taxon>
        <taxon>Pelagiaria</taxon>
        <taxon>Scombriformes</taxon>
        <taxon>Scombridae</taxon>
        <taxon>Scomber</taxon>
    </lineage>
</organism>
<comment type="subcellular location">
    <subcellularLocation>
        <location evidence="1">Cytoplasm</location>
        <location evidence="1">Cytosol</location>
    </subcellularLocation>
</comment>
<dbReference type="InterPro" id="IPR051249">
    <property type="entry name" value="NLRP_Inflammasome"/>
</dbReference>
<keyword evidence="4" id="KW-0391">Immunity</keyword>
<dbReference type="EMBL" id="CAWUFR010001553">
    <property type="protein sequence ID" value="CAK6983989.1"/>
    <property type="molecule type" value="Genomic_DNA"/>
</dbReference>
<dbReference type="InterPro" id="IPR001315">
    <property type="entry name" value="CARD"/>
</dbReference>
<dbReference type="Pfam" id="PF00619">
    <property type="entry name" value="CARD"/>
    <property type="match status" value="1"/>
</dbReference>
<dbReference type="GO" id="GO:0005829">
    <property type="term" value="C:cytosol"/>
    <property type="evidence" value="ECO:0007669"/>
    <property type="project" value="UniProtKB-SubCell"/>
</dbReference>
<gene>
    <name evidence="8" type="ORF">FSCOSCO3_A007356</name>
</gene>
<protein>
    <submittedName>
        <fullName evidence="8">NACHT, LRR and PYD domains-containing protein 1b allele 2-like</fullName>
    </submittedName>
</protein>
<dbReference type="AlphaFoldDB" id="A0AAV1QLM3"/>
<keyword evidence="5" id="KW-0395">Inflammatory response</keyword>
<dbReference type="SUPFAM" id="SSF47986">
    <property type="entry name" value="DEATH domain"/>
    <property type="match status" value="1"/>
</dbReference>
<dbReference type="GO" id="GO:0042981">
    <property type="term" value="P:regulation of apoptotic process"/>
    <property type="evidence" value="ECO:0007669"/>
    <property type="project" value="InterPro"/>
</dbReference>
<accession>A0AAV1QLM3</accession>
<dbReference type="Gene3D" id="1.10.533.10">
    <property type="entry name" value="Death Domain, Fas"/>
    <property type="match status" value="1"/>
</dbReference>
<evidence type="ECO:0000259" key="7">
    <source>
        <dbReference type="PROSITE" id="PS51830"/>
    </source>
</evidence>
<dbReference type="GO" id="GO:0045087">
    <property type="term" value="P:innate immune response"/>
    <property type="evidence" value="ECO:0007669"/>
    <property type="project" value="UniProtKB-KW"/>
</dbReference>
<evidence type="ECO:0000256" key="4">
    <source>
        <dbReference type="ARBA" id="ARBA00022859"/>
    </source>
</evidence>
<evidence type="ECO:0000256" key="3">
    <source>
        <dbReference type="ARBA" id="ARBA00022588"/>
    </source>
</evidence>
<evidence type="ECO:0000256" key="2">
    <source>
        <dbReference type="ARBA" id="ARBA00022490"/>
    </source>
</evidence>
<dbReference type="PROSITE" id="PS50209">
    <property type="entry name" value="CARD"/>
    <property type="match status" value="1"/>
</dbReference>
<keyword evidence="2" id="KW-0963">Cytoplasm</keyword>
<evidence type="ECO:0000256" key="5">
    <source>
        <dbReference type="ARBA" id="ARBA00023198"/>
    </source>
</evidence>
<comment type="caution">
    <text evidence="8">The sequence shown here is derived from an EMBL/GenBank/DDBJ whole genome shotgun (WGS) entry which is preliminary data.</text>
</comment>
<feature type="non-terminal residue" evidence="8">
    <location>
        <position position="1"/>
    </location>
</feature>
<feature type="domain" description="CARD" evidence="6">
    <location>
        <begin position="267"/>
        <end position="357"/>
    </location>
</feature>
<evidence type="ECO:0000256" key="1">
    <source>
        <dbReference type="ARBA" id="ARBA00004514"/>
    </source>
</evidence>
<dbReference type="EMBL" id="CAWUFR010001553">
    <property type="protein sequence ID" value="CAK6983990.1"/>
    <property type="molecule type" value="Genomic_DNA"/>
</dbReference>
<dbReference type="GO" id="GO:0006954">
    <property type="term" value="P:inflammatory response"/>
    <property type="evidence" value="ECO:0007669"/>
    <property type="project" value="UniProtKB-KW"/>
</dbReference>
<sequence length="357" mass="40023">SSLSYSHRCPGPGVFKCTLTGLVFGMTKKAELQYRTVQWDERVLQPAGKTAAGPLFNIQSSPEGAVSQLHLPHCETMDAPLPEGLLSVVHITDDGMSILKPLKITDTNVVVNVPHLSAFGLVWDFLKKLINIARPISGQVLLFLRPPNPKTQRQNLNMFLLPRNVPLSEVSAQQRNAEYITAPSSCKLIKDESYRVLCPEAFKIQPKRANFDLEIGPNYHPTFEIRLPANTDEVTLKIQDQRNTEVWEHEVELTDAAVDKENLVKLQTLSPHKRLLSVRSQFVDGVSDPVLNQLLDQLLQRKVINDEEKESANTKSKADKARAVIDLVRKKGREASSFFITDLCKLDPQFSKTLNLS</sequence>
<dbReference type="Pfam" id="PF13553">
    <property type="entry name" value="FIIND"/>
    <property type="match status" value="1"/>
</dbReference>
<dbReference type="PROSITE" id="PS51830">
    <property type="entry name" value="FIIND"/>
    <property type="match status" value="1"/>
</dbReference>
<evidence type="ECO:0000313" key="9">
    <source>
        <dbReference type="Proteomes" id="UP001314229"/>
    </source>
</evidence>
<evidence type="ECO:0000313" key="8">
    <source>
        <dbReference type="EMBL" id="CAK6983990.1"/>
    </source>
</evidence>
<dbReference type="Proteomes" id="UP001314229">
    <property type="component" value="Unassembled WGS sequence"/>
</dbReference>
<proteinExistence type="predicted"/>
<reference evidence="8 9" key="1">
    <citation type="submission" date="2024-01" db="EMBL/GenBank/DDBJ databases">
        <authorList>
            <person name="Alioto T."/>
            <person name="Alioto T."/>
            <person name="Gomez Garrido J."/>
        </authorList>
    </citation>
    <scope>NUCLEOTIDE SEQUENCE [LARGE SCALE GENOMIC DNA]</scope>
</reference>
<keyword evidence="3" id="KW-0399">Innate immunity</keyword>
<dbReference type="InterPro" id="IPR011029">
    <property type="entry name" value="DEATH-like_dom_sf"/>
</dbReference>
<dbReference type="PANTHER" id="PTHR46985">
    <property type="entry name" value="NACHT, LRR AND PYD DOMAINS-CONTAINING PROTEIN 1"/>
    <property type="match status" value="1"/>
</dbReference>
<dbReference type="InterPro" id="IPR025307">
    <property type="entry name" value="FIIND_dom"/>
</dbReference>
<dbReference type="PANTHER" id="PTHR46985:SF2">
    <property type="entry name" value="APOPTOSIS-ASSOCIATED SPECK-LIKE PROTEIN CONTAINING A CARD"/>
    <property type="match status" value="1"/>
</dbReference>